<evidence type="ECO:0000313" key="3">
    <source>
        <dbReference type="Proteomes" id="UP000582837"/>
    </source>
</evidence>
<accession>A0A841H6B8</accession>
<gene>
    <name evidence="2" type="ORF">HNQ61_005372</name>
</gene>
<dbReference type="AlphaFoldDB" id="A0A841H6B8"/>
<dbReference type="RefSeq" id="WP_170035548.1">
    <property type="nucleotide sequence ID" value="NZ_JABDTL010000001.1"/>
</dbReference>
<sequence length="139" mass="14537">MRIKSHLLAAPALVFALDGCYHATVDTGRTPNGVEVKKEWAHSFIAGLVPPSTVETASQCPNGVAKVETQQSFLNLVANVLTGGIYSPMTITVQCAGATAMNLDAPVLQATSTDAAATMNRAVEVASETGEAVYVRFGR</sequence>
<feature type="chain" id="PRO_5032277763" description="Lipoprotein" evidence="1">
    <location>
        <begin position="24"/>
        <end position="139"/>
    </location>
</feature>
<feature type="signal peptide" evidence="1">
    <location>
        <begin position="1"/>
        <end position="23"/>
    </location>
</feature>
<protein>
    <recommendedName>
        <fullName evidence="4">Lipoprotein</fullName>
    </recommendedName>
</protein>
<evidence type="ECO:0000313" key="2">
    <source>
        <dbReference type="EMBL" id="MBB6073701.1"/>
    </source>
</evidence>
<evidence type="ECO:0000256" key="1">
    <source>
        <dbReference type="SAM" id="SignalP"/>
    </source>
</evidence>
<reference evidence="2 3" key="1">
    <citation type="submission" date="2020-08" db="EMBL/GenBank/DDBJ databases">
        <title>Genomic Encyclopedia of Type Strains, Phase IV (KMG-IV): sequencing the most valuable type-strain genomes for metagenomic binning, comparative biology and taxonomic classification.</title>
        <authorList>
            <person name="Goeker M."/>
        </authorList>
    </citation>
    <scope>NUCLEOTIDE SEQUENCE [LARGE SCALE GENOMIC DNA]</scope>
    <source>
        <strain evidence="2 3">DSM 29007</strain>
    </source>
</reference>
<dbReference type="InterPro" id="IPR010438">
    <property type="entry name" value="Lambda_Bor"/>
</dbReference>
<keyword evidence="1" id="KW-0732">Signal</keyword>
<dbReference type="Proteomes" id="UP000582837">
    <property type="component" value="Unassembled WGS sequence"/>
</dbReference>
<dbReference type="EMBL" id="JACHIA010000028">
    <property type="protein sequence ID" value="MBB6073701.1"/>
    <property type="molecule type" value="Genomic_DNA"/>
</dbReference>
<dbReference type="Pfam" id="PF06291">
    <property type="entry name" value="Lambda_Bor"/>
    <property type="match status" value="1"/>
</dbReference>
<proteinExistence type="predicted"/>
<keyword evidence="3" id="KW-1185">Reference proteome</keyword>
<name>A0A841H6B8_9BACT</name>
<comment type="caution">
    <text evidence="2">The sequence shown here is derived from an EMBL/GenBank/DDBJ whole genome shotgun (WGS) entry which is preliminary data.</text>
</comment>
<evidence type="ECO:0008006" key="4">
    <source>
        <dbReference type="Google" id="ProtNLM"/>
    </source>
</evidence>
<organism evidence="2 3">
    <name type="scientific">Longimicrobium terrae</name>
    <dbReference type="NCBI Taxonomy" id="1639882"/>
    <lineage>
        <taxon>Bacteria</taxon>
        <taxon>Pseudomonadati</taxon>
        <taxon>Gemmatimonadota</taxon>
        <taxon>Longimicrobiia</taxon>
        <taxon>Longimicrobiales</taxon>
        <taxon>Longimicrobiaceae</taxon>
        <taxon>Longimicrobium</taxon>
    </lineage>
</organism>